<proteinExistence type="predicted"/>
<sequence>MGEISKRLFGFSLSLPTSFRTTAFASRMRETATQERWVDGRYTKEKPYIYFDRLLFFIMQLSVLIFQTPVSNSAASKRNPIFQSSSGKRRWLWKKKEKESLSSANKENFEYPNYLGFLFWKLFKVPKILKRYLFRMLPKTESNESSLNIPEKTMKSVAATFAPLLLTDLTRSA</sequence>
<evidence type="ECO:0000313" key="2">
    <source>
        <dbReference type="Proteomes" id="UP001054837"/>
    </source>
</evidence>
<keyword evidence="2" id="KW-1185">Reference proteome</keyword>
<protein>
    <submittedName>
        <fullName evidence="1">Uncharacterized protein</fullName>
    </submittedName>
</protein>
<gene>
    <name evidence="1" type="ORF">CDAR_111421</name>
</gene>
<organism evidence="1 2">
    <name type="scientific">Caerostris darwini</name>
    <dbReference type="NCBI Taxonomy" id="1538125"/>
    <lineage>
        <taxon>Eukaryota</taxon>
        <taxon>Metazoa</taxon>
        <taxon>Ecdysozoa</taxon>
        <taxon>Arthropoda</taxon>
        <taxon>Chelicerata</taxon>
        <taxon>Arachnida</taxon>
        <taxon>Araneae</taxon>
        <taxon>Araneomorphae</taxon>
        <taxon>Entelegynae</taxon>
        <taxon>Araneoidea</taxon>
        <taxon>Araneidae</taxon>
        <taxon>Caerostris</taxon>
    </lineage>
</organism>
<dbReference type="EMBL" id="BPLQ01014567">
    <property type="protein sequence ID" value="GIY81051.1"/>
    <property type="molecule type" value="Genomic_DNA"/>
</dbReference>
<dbReference type="AlphaFoldDB" id="A0AAV4WDY1"/>
<reference evidence="1 2" key="1">
    <citation type="submission" date="2021-06" db="EMBL/GenBank/DDBJ databases">
        <title>Caerostris darwini draft genome.</title>
        <authorList>
            <person name="Kono N."/>
            <person name="Arakawa K."/>
        </authorList>
    </citation>
    <scope>NUCLEOTIDE SEQUENCE [LARGE SCALE GENOMIC DNA]</scope>
</reference>
<accession>A0AAV4WDY1</accession>
<name>A0AAV4WDY1_9ARAC</name>
<dbReference type="Proteomes" id="UP001054837">
    <property type="component" value="Unassembled WGS sequence"/>
</dbReference>
<comment type="caution">
    <text evidence="1">The sequence shown here is derived from an EMBL/GenBank/DDBJ whole genome shotgun (WGS) entry which is preliminary data.</text>
</comment>
<evidence type="ECO:0000313" key="1">
    <source>
        <dbReference type="EMBL" id="GIY81051.1"/>
    </source>
</evidence>